<reference evidence="3" key="1">
    <citation type="journal article" date="2019" name="Int. J. Syst. Evol. Microbiol.">
        <title>The Global Catalogue of Microorganisms (GCM) 10K type strain sequencing project: providing services to taxonomists for standard genome sequencing and annotation.</title>
        <authorList>
            <consortium name="The Broad Institute Genomics Platform"/>
            <consortium name="The Broad Institute Genome Sequencing Center for Infectious Disease"/>
            <person name="Wu L."/>
            <person name="Ma J."/>
        </authorList>
    </citation>
    <scope>NUCLEOTIDE SEQUENCE [LARGE SCALE GENOMIC DNA]</scope>
    <source>
        <strain evidence="3">JCM 4738</strain>
    </source>
</reference>
<name>A0ABW2NHV1_9BACL</name>
<comment type="caution">
    <text evidence="2">The sequence shown here is derived from an EMBL/GenBank/DDBJ whole genome shotgun (WGS) entry which is preliminary data.</text>
</comment>
<organism evidence="2 3">
    <name type="scientific">Bhargavaea changchunensis</name>
    <dbReference type="NCBI Taxonomy" id="2134037"/>
    <lineage>
        <taxon>Bacteria</taxon>
        <taxon>Bacillati</taxon>
        <taxon>Bacillota</taxon>
        <taxon>Bacilli</taxon>
        <taxon>Bacillales</taxon>
        <taxon>Caryophanaceae</taxon>
        <taxon>Bhargavaea</taxon>
    </lineage>
</organism>
<feature type="compositionally biased region" description="Low complexity" evidence="1">
    <location>
        <begin position="24"/>
        <end position="48"/>
    </location>
</feature>
<sequence length="134" mass="15336">MSEKEAGKEAEQNTEQEADKKNGQESGDSSNNQQDNQQNNQQDQNDGSLNDKEMAILLLRMEEQLCHLYQEADNETYSSKLESLLSSFLQNSNSNRRNLRDLITRHGWMKPEAAKRQDYETVIKKFEGSAPPVV</sequence>
<proteinExistence type="predicted"/>
<feature type="region of interest" description="Disordered" evidence="1">
    <location>
        <begin position="1"/>
        <end position="54"/>
    </location>
</feature>
<dbReference type="RefSeq" id="WP_157293909.1">
    <property type="nucleotide sequence ID" value="NZ_JBHTCT010000035.1"/>
</dbReference>
<feature type="compositionally biased region" description="Basic and acidic residues" evidence="1">
    <location>
        <begin position="1"/>
        <end position="23"/>
    </location>
</feature>
<evidence type="ECO:0000256" key="1">
    <source>
        <dbReference type="SAM" id="MobiDB-lite"/>
    </source>
</evidence>
<gene>
    <name evidence="2" type="ORF">ACFQQH_13090</name>
</gene>
<protein>
    <recommendedName>
        <fullName evidence="4">Coat F domain-containing protein</fullName>
    </recommendedName>
</protein>
<keyword evidence="3" id="KW-1185">Reference proteome</keyword>
<dbReference type="EMBL" id="JBHTCT010000035">
    <property type="protein sequence ID" value="MFC7366054.1"/>
    <property type="molecule type" value="Genomic_DNA"/>
</dbReference>
<evidence type="ECO:0008006" key="4">
    <source>
        <dbReference type="Google" id="ProtNLM"/>
    </source>
</evidence>
<evidence type="ECO:0000313" key="2">
    <source>
        <dbReference type="EMBL" id="MFC7366054.1"/>
    </source>
</evidence>
<evidence type="ECO:0000313" key="3">
    <source>
        <dbReference type="Proteomes" id="UP001596483"/>
    </source>
</evidence>
<dbReference type="Proteomes" id="UP001596483">
    <property type="component" value="Unassembled WGS sequence"/>
</dbReference>
<accession>A0ABW2NHV1</accession>